<evidence type="ECO:0000313" key="1">
    <source>
        <dbReference type="EMBL" id="KAF3585328.1"/>
    </source>
</evidence>
<organism evidence="1 2">
    <name type="scientific">Brassica cretica</name>
    <name type="common">Mustard</name>
    <dbReference type="NCBI Taxonomy" id="69181"/>
    <lineage>
        <taxon>Eukaryota</taxon>
        <taxon>Viridiplantae</taxon>
        <taxon>Streptophyta</taxon>
        <taxon>Embryophyta</taxon>
        <taxon>Tracheophyta</taxon>
        <taxon>Spermatophyta</taxon>
        <taxon>Magnoliopsida</taxon>
        <taxon>eudicotyledons</taxon>
        <taxon>Gunneridae</taxon>
        <taxon>Pentapetalae</taxon>
        <taxon>rosids</taxon>
        <taxon>malvids</taxon>
        <taxon>Brassicales</taxon>
        <taxon>Brassicaceae</taxon>
        <taxon>Brassiceae</taxon>
        <taxon>Brassica</taxon>
    </lineage>
</organism>
<accession>A0A8S9RY47</accession>
<name>A0A8S9RY47_BRACR</name>
<dbReference type="Proteomes" id="UP000712600">
    <property type="component" value="Unassembled WGS sequence"/>
</dbReference>
<protein>
    <submittedName>
        <fullName evidence="1">Uncharacterized protein</fullName>
    </submittedName>
</protein>
<comment type="caution">
    <text evidence="1">The sequence shown here is derived from an EMBL/GenBank/DDBJ whole genome shotgun (WGS) entry which is preliminary data.</text>
</comment>
<sequence length="88" mass="9617">MVSGKGETMLVAQDHDADEMLKAGGIQLAYRYLETNAQMVLRKSPVLLFGAPRSTRRWFMTGNDSSLGRVIAPYLAIQYASPPAGSIE</sequence>
<proteinExistence type="predicted"/>
<gene>
    <name evidence="1" type="ORF">F2Q69_00029031</name>
</gene>
<reference evidence="1" key="1">
    <citation type="submission" date="2019-12" db="EMBL/GenBank/DDBJ databases">
        <title>Genome sequencing and annotation of Brassica cretica.</title>
        <authorList>
            <person name="Studholme D.J."/>
            <person name="Sarris P."/>
        </authorList>
    </citation>
    <scope>NUCLEOTIDE SEQUENCE</scope>
    <source>
        <strain evidence="1">PFS-109/04</strain>
        <tissue evidence="1">Leaf</tissue>
    </source>
</reference>
<dbReference type="EMBL" id="QGKX02000088">
    <property type="protein sequence ID" value="KAF3585328.1"/>
    <property type="molecule type" value="Genomic_DNA"/>
</dbReference>
<evidence type="ECO:0000313" key="2">
    <source>
        <dbReference type="Proteomes" id="UP000712600"/>
    </source>
</evidence>
<dbReference type="AlphaFoldDB" id="A0A8S9RY47"/>